<feature type="domain" description="CWH43-like N-terminal" evidence="3">
    <location>
        <begin position="84"/>
        <end position="313"/>
    </location>
</feature>
<feature type="transmembrane region" description="Helical" evidence="2">
    <location>
        <begin position="201"/>
        <end position="223"/>
    </location>
</feature>
<evidence type="ECO:0000256" key="2">
    <source>
        <dbReference type="SAM" id="Phobius"/>
    </source>
</evidence>
<dbReference type="EMBL" id="JAPDRK010000028">
    <property type="protein sequence ID" value="KAJ9602142.1"/>
    <property type="molecule type" value="Genomic_DNA"/>
</dbReference>
<reference evidence="4" key="1">
    <citation type="submission" date="2022-10" db="EMBL/GenBank/DDBJ databases">
        <title>Culturing micro-colonial fungi from biological soil crusts in the Mojave desert and describing Neophaeococcomyces mojavensis, and introducing the new genera and species Taxawa tesnikishii.</title>
        <authorList>
            <person name="Kurbessoian T."/>
            <person name="Stajich J.E."/>
        </authorList>
    </citation>
    <scope>NUCLEOTIDE SEQUENCE</scope>
    <source>
        <strain evidence="4">TK_41</strain>
    </source>
</reference>
<comment type="caution">
    <text evidence="4">The sequence shown here is derived from an EMBL/GenBank/DDBJ whole genome shotgun (WGS) entry which is preliminary data.</text>
</comment>
<keyword evidence="2" id="KW-0812">Transmembrane</keyword>
<dbReference type="InterPro" id="IPR019402">
    <property type="entry name" value="CWH43_N"/>
</dbReference>
<keyword evidence="5" id="KW-1185">Reference proteome</keyword>
<feature type="transmembrane region" description="Helical" evidence="2">
    <location>
        <begin position="175"/>
        <end position="195"/>
    </location>
</feature>
<feature type="transmembrane region" description="Helical" evidence="2">
    <location>
        <begin position="144"/>
        <end position="163"/>
    </location>
</feature>
<feature type="transmembrane region" description="Helical" evidence="2">
    <location>
        <begin position="295"/>
        <end position="314"/>
    </location>
</feature>
<keyword evidence="2" id="KW-0472">Membrane</keyword>
<feature type="transmembrane region" description="Helical" evidence="2">
    <location>
        <begin position="244"/>
        <end position="266"/>
    </location>
</feature>
<feature type="region of interest" description="Disordered" evidence="1">
    <location>
        <begin position="336"/>
        <end position="375"/>
    </location>
</feature>
<evidence type="ECO:0000256" key="1">
    <source>
        <dbReference type="SAM" id="MobiDB-lite"/>
    </source>
</evidence>
<gene>
    <name evidence="4" type="ORF">H2200_013262</name>
</gene>
<feature type="transmembrane region" description="Helical" evidence="2">
    <location>
        <begin position="83"/>
        <end position="107"/>
    </location>
</feature>
<proteinExistence type="predicted"/>
<dbReference type="AlphaFoldDB" id="A0AA38WQ30"/>
<sequence>MSQLQRQPTAQRHSYYSIEGSVFLDDYGPERVRTNSFDEEKIDGLFRRRKTNWAEFQRRAQPKIRPWTPALEYFWDHRYSLRAVIPILAALLELFLLLFLFCTYYTLPADPVTGEKPPRVSDRYANFPFISCVGSQRLALYQGLTFAIVILSVTSTAITFYFCRDDLLGWHTRRAGLLASVSGAGLNIWLVFAAAVPDQHLHLTVTGAKAVVVFGIKTTGMLIDHYDRSKYPALRQAGVIKVMMWWRIITLVVAFPLAVMTNVAIFSCNHANPKEFQTPGTKCYRIMTLGAPAEWFYAITTVSWSLTIAFDIYITPIISKVKSAQDEADFQLLASEHDGSSHDAASPEFMAPGKDEESESSRSSMNEGEKDRRWNSAYDKLDVEVRRGREGDDYPYEIDGDEELDLGMQARLRDWA</sequence>
<accession>A0AA38WQ30</accession>
<protein>
    <recommendedName>
        <fullName evidence="3">CWH43-like N-terminal domain-containing protein</fullName>
    </recommendedName>
</protein>
<dbReference type="Pfam" id="PF10277">
    <property type="entry name" value="Frag1"/>
    <property type="match status" value="1"/>
</dbReference>
<evidence type="ECO:0000313" key="4">
    <source>
        <dbReference type="EMBL" id="KAJ9602142.1"/>
    </source>
</evidence>
<evidence type="ECO:0000259" key="3">
    <source>
        <dbReference type="Pfam" id="PF10277"/>
    </source>
</evidence>
<evidence type="ECO:0000313" key="5">
    <source>
        <dbReference type="Proteomes" id="UP001172673"/>
    </source>
</evidence>
<name>A0AA38WQ30_9EURO</name>
<dbReference type="Proteomes" id="UP001172673">
    <property type="component" value="Unassembled WGS sequence"/>
</dbReference>
<organism evidence="4 5">
    <name type="scientific">Cladophialophora chaetospira</name>
    <dbReference type="NCBI Taxonomy" id="386627"/>
    <lineage>
        <taxon>Eukaryota</taxon>
        <taxon>Fungi</taxon>
        <taxon>Dikarya</taxon>
        <taxon>Ascomycota</taxon>
        <taxon>Pezizomycotina</taxon>
        <taxon>Eurotiomycetes</taxon>
        <taxon>Chaetothyriomycetidae</taxon>
        <taxon>Chaetothyriales</taxon>
        <taxon>Herpotrichiellaceae</taxon>
        <taxon>Cladophialophora</taxon>
    </lineage>
</organism>
<keyword evidence="2" id="KW-1133">Transmembrane helix</keyword>